<geneLocation type="plasmid" evidence="2">
    <name>unnamed</name>
</geneLocation>
<dbReference type="PANTHER" id="PTHR46401:SF8">
    <property type="entry name" value="BLL6006 PROTEIN"/>
    <property type="match status" value="1"/>
</dbReference>
<dbReference type="GO" id="GO:0016757">
    <property type="term" value="F:glycosyltransferase activity"/>
    <property type="evidence" value="ECO:0007669"/>
    <property type="project" value="UniProtKB-KW"/>
</dbReference>
<keyword evidence="2" id="KW-0328">Glycosyltransferase</keyword>
<keyword evidence="3" id="KW-1185">Reference proteome</keyword>
<dbReference type="Gene3D" id="3.40.50.2000">
    <property type="entry name" value="Glycogen Phosphorylase B"/>
    <property type="match status" value="1"/>
</dbReference>
<sequence length="336" mass="37725">MTLFIQASNVHQGGGKALLLPLLAAVRQPCVVYLDERLGDVPDLDPAVKVMRFKATLPGRLKAERTLRNMATSDDLILCFGNLPPLFPSRAKVVVFLQNRYLATRASTVGMPVRTRVRINLERLWLGACLRAATLIVQTETMARAVELNMKRRALPMPFFPTLQPVGHKSKEPDYDFVYVASGEPHKNHRTLVEAWEILHRHGFQPTLCLTLTFDRDRELRAWVERRAQLPGLSIDMQDVSGEAEVARLLARSRAAIYPSHFESFGLPLLEAKNAGLPIIASERDYVRDLVEPVETFDPDSALSIARAVMRHLGKPMKTASIDDPVEFLRAIQADF</sequence>
<protein>
    <submittedName>
        <fullName evidence="2">Glycosyltransferase</fullName>
        <ecNumber evidence="2">2.4.-.-</ecNumber>
    </submittedName>
</protein>
<evidence type="ECO:0000313" key="2">
    <source>
        <dbReference type="EMBL" id="MCJ8238710.1"/>
    </source>
</evidence>
<feature type="domain" description="Glycosyl transferase family 1" evidence="1">
    <location>
        <begin position="168"/>
        <end position="314"/>
    </location>
</feature>
<dbReference type="InterPro" id="IPR001296">
    <property type="entry name" value="Glyco_trans_1"/>
</dbReference>
<dbReference type="RefSeq" id="WP_245136507.1">
    <property type="nucleotide sequence ID" value="NZ_CP128477.1"/>
</dbReference>
<accession>A0ABT0D002</accession>
<dbReference type="SUPFAM" id="SSF53756">
    <property type="entry name" value="UDP-Glycosyltransferase/glycogen phosphorylase"/>
    <property type="match status" value="1"/>
</dbReference>
<keyword evidence="2" id="KW-0808">Transferase</keyword>
<evidence type="ECO:0000259" key="1">
    <source>
        <dbReference type="Pfam" id="PF00534"/>
    </source>
</evidence>
<proteinExistence type="predicted"/>
<organism evidence="2 3">
    <name type="scientific">Peteryoungia algae</name>
    <dbReference type="NCBI Taxonomy" id="2919917"/>
    <lineage>
        <taxon>Bacteria</taxon>
        <taxon>Pseudomonadati</taxon>
        <taxon>Pseudomonadota</taxon>
        <taxon>Alphaproteobacteria</taxon>
        <taxon>Hyphomicrobiales</taxon>
        <taxon>Rhizobiaceae</taxon>
        <taxon>Peteryoungia</taxon>
    </lineage>
</organism>
<keyword evidence="2" id="KW-0614">Plasmid</keyword>
<reference evidence="2 3" key="1">
    <citation type="submission" date="2022-03" db="EMBL/GenBank/DDBJ databases">
        <title>Rhizobium SSM4.3 sp. nov., isolated from Sediment (Gouqi Island).</title>
        <authorList>
            <person name="Chen G."/>
        </authorList>
    </citation>
    <scope>NUCLEOTIDE SEQUENCE [LARGE SCALE GENOMIC DNA]</scope>
    <source>
        <strain evidence="2 3">SSM4.3</strain>
        <plasmid evidence="2">unnamed</plasmid>
    </source>
</reference>
<comment type="caution">
    <text evidence="2">The sequence shown here is derived from an EMBL/GenBank/DDBJ whole genome shotgun (WGS) entry which is preliminary data.</text>
</comment>
<name>A0ABT0D002_9HYPH</name>
<gene>
    <name evidence="2" type="ORF">MKJ03_10240</name>
</gene>
<dbReference type="EC" id="2.4.-.-" evidence="2"/>
<dbReference type="EMBL" id="JALAYX010000002">
    <property type="protein sequence ID" value="MCJ8238710.1"/>
    <property type="molecule type" value="Genomic_DNA"/>
</dbReference>
<evidence type="ECO:0000313" key="3">
    <source>
        <dbReference type="Proteomes" id="UP001522662"/>
    </source>
</evidence>
<dbReference type="Pfam" id="PF00534">
    <property type="entry name" value="Glycos_transf_1"/>
    <property type="match status" value="1"/>
</dbReference>
<dbReference type="Proteomes" id="UP001522662">
    <property type="component" value="Unassembled WGS sequence"/>
</dbReference>
<dbReference type="PANTHER" id="PTHR46401">
    <property type="entry name" value="GLYCOSYLTRANSFERASE WBBK-RELATED"/>
    <property type="match status" value="1"/>
</dbReference>